<dbReference type="EMBL" id="MOXJ01000025">
    <property type="protein sequence ID" value="PDO09863.1"/>
    <property type="molecule type" value="Genomic_DNA"/>
</dbReference>
<evidence type="ECO:0000256" key="4">
    <source>
        <dbReference type="ARBA" id="ARBA00022989"/>
    </source>
</evidence>
<feature type="transmembrane region" description="Helical" evidence="6">
    <location>
        <begin position="208"/>
        <end position="228"/>
    </location>
</feature>
<proteinExistence type="predicted"/>
<organism evidence="8 9">
    <name type="scientific">Candidatus Reconcilbacillus cellulovorans</name>
    <dbReference type="NCBI Taxonomy" id="1906605"/>
    <lineage>
        <taxon>Bacteria</taxon>
        <taxon>Bacillati</taxon>
        <taxon>Bacillota</taxon>
        <taxon>Bacilli</taxon>
        <taxon>Bacillales</taxon>
        <taxon>Paenibacillaceae</taxon>
        <taxon>Candidatus Reconcilbacillus</taxon>
    </lineage>
</organism>
<dbReference type="InterPro" id="IPR011701">
    <property type="entry name" value="MFS"/>
</dbReference>
<comment type="subcellular location">
    <subcellularLocation>
        <location evidence="1">Cell membrane</location>
        <topology evidence="1">Multi-pass membrane protein</topology>
    </subcellularLocation>
</comment>
<accession>A0A2A6DYP5</accession>
<evidence type="ECO:0000259" key="7">
    <source>
        <dbReference type="PROSITE" id="PS50850"/>
    </source>
</evidence>
<keyword evidence="4 6" id="KW-1133">Transmembrane helix</keyword>
<feature type="transmembrane region" description="Helical" evidence="6">
    <location>
        <begin position="240"/>
        <end position="258"/>
    </location>
</feature>
<dbReference type="Proteomes" id="UP000243688">
    <property type="component" value="Unassembled WGS sequence"/>
</dbReference>
<dbReference type="PANTHER" id="PTHR23526">
    <property type="entry name" value="INTEGRAL MEMBRANE TRANSPORT PROTEIN-RELATED"/>
    <property type="match status" value="1"/>
</dbReference>
<keyword evidence="2" id="KW-0813">Transport</keyword>
<feature type="transmembrane region" description="Helical" evidence="6">
    <location>
        <begin position="95"/>
        <end position="113"/>
    </location>
</feature>
<evidence type="ECO:0000313" key="9">
    <source>
        <dbReference type="Proteomes" id="UP000243688"/>
    </source>
</evidence>
<dbReference type="InterPro" id="IPR020846">
    <property type="entry name" value="MFS_dom"/>
</dbReference>
<feature type="transmembrane region" description="Helical" evidence="6">
    <location>
        <begin position="69"/>
        <end position="89"/>
    </location>
</feature>
<keyword evidence="3 6" id="KW-0812">Transmembrane</keyword>
<feature type="domain" description="Major facilitator superfamily (MFS) profile" evidence="7">
    <location>
        <begin position="164"/>
        <end position="398"/>
    </location>
</feature>
<feature type="transmembrane region" description="Helical" evidence="6">
    <location>
        <begin position="134"/>
        <end position="153"/>
    </location>
</feature>
<feature type="transmembrane region" description="Helical" evidence="6">
    <location>
        <begin position="270"/>
        <end position="287"/>
    </location>
</feature>
<comment type="caution">
    <text evidence="8">The sequence shown here is derived from an EMBL/GenBank/DDBJ whole genome shotgun (WGS) entry which is preliminary data.</text>
</comment>
<dbReference type="GO" id="GO:0022857">
    <property type="term" value="F:transmembrane transporter activity"/>
    <property type="evidence" value="ECO:0007669"/>
    <property type="project" value="InterPro"/>
</dbReference>
<keyword evidence="5 6" id="KW-0472">Membrane</keyword>
<dbReference type="AlphaFoldDB" id="A0A2A6DYP5"/>
<evidence type="ECO:0000313" key="8">
    <source>
        <dbReference type="EMBL" id="PDO09863.1"/>
    </source>
</evidence>
<evidence type="ECO:0000256" key="3">
    <source>
        <dbReference type="ARBA" id="ARBA00022692"/>
    </source>
</evidence>
<feature type="transmembrane region" description="Helical" evidence="6">
    <location>
        <begin position="356"/>
        <end position="376"/>
    </location>
</feature>
<dbReference type="InterPro" id="IPR036259">
    <property type="entry name" value="MFS_trans_sf"/>
</dbReference>
<dbReference type="Pfam" id="PF07690">
    <property type="entry name" value="MFS_1"/>
    <property type="match status" value="1"/>
</dbReference>
<protein>
    <recommendedName>
        <fullName evidence="7">Major facilitator superfamily (MFS) profile domain-containing protein</fullName>
    </recommendedName>
</protein>
<name>A0A2A6DYP5_9BACL</name>
<feature type="transmembrane region" description="Helical" evidence="6">
    <location>
        <begin position="12"/>
        <end position="32"/>
    </location>
</feature>
<dbReference type="PROSITE" id="PS50850">
    <property type="entry name" value="MFS"/>
    <property type="match status" value="1"/>
</dbReference>
<feature type="transmembrane region" description="Helical" evidence="6">
    <location>
        <begin position="165"/>
        <end position="187"/>
    </location>
</feature>
<evidence type="ECO:0000256" key="2">
    <source>
        <dbReference type="ARBA" id="ARBA00022448"/>
    </source>
</evidence>
<dbReference type="SUPFAM" id="SSF103473">
    <property type="entry name" value="MFS general substrate transporter"/>
    <property type="match status" value="1"/>
</dbReference>
<dbReference type="PANTHER" id="PTHR23526:SF2">
    <property type="entry name" value="MAJOR FACILITATOR SUPERFAMILY (MFS) PROFILE DOMAIN-CONTAINING PROTEIN"/>
    <property type="match status" value="1"/>
</dbReference>
<sequence length="398" mass="44066">MMKPETRIYADAFLQNVKNVAFFTFLPVLIARLGASDFVIALSNTLPAAFCALSLAFLTRQLPVTRRVFLASGYIRQVAFLMMALSVLLPNPFPALFFFWAINAVSVIVMSAQQPAIMRRHVDTAEFPKMFSRLKMIGIAVTTAGGFAIGAALDATDRFFPYNYVASMLIGCVSTFAGMSLIAELAPRESVRFRLGLVRPFRECTPRMWWMGLNQTALFMAQPLFVIYHVNRLGLSNTQIAYFVVVSGAAATLAMPWARRWIERWGAMRVYGAALLAMPVVLLPYGLIDAFPLLIIAQAVLGVGSAVQEVAAQAIMMEDAPKHKKEMDYFSDWQLVMQLGMAIGPMLAAILLEFTPVWLCFAVVAVVRVAVFWMGAKAGAESEMRASAAFRFFRSTEQ</sequence>
<evidence type="ECO:0000256" key="5">
    <source>
        <dbReference type="ARBA" id="ARBA00023136"/>
    </source>
</evidence>
<gene>
    <name evidence="8" type="ORF">BLM47_10195</name>
</gene>
<dbReference type="GO" id="GO:0005886">
    <property type="term" value="C:plasma membrane"/>
    <property type="evidence" value="ECO:0007669"/>
    <property type="project" value="UniProtKB-SubCell"/>
</dbReference>
<feature type="transmembrane region" description="Helical" evidence="6">
    <location>
        <begin position="38"/>
        <end position="57"/>
    </location>
</feature>
<dbReference type="InterPro" id="IPR052528">
    <property type="entry name" value="Sugar_transport-like"/>
</dbReference>
<reference evidence="8 9" key="1">
    <citation type="submission" date="2016-12" db="EMBL/GenBank/DDBJ databases">
        <title>Candidatus Reconcilibacillus cellulovorans genome.</title>
        <authorList>
            <person name="Kolinko S."/>
            <person name="Wu Y.-W."/>
            <person name="Tachea F."/>
            <person name="Denzel E."/>
            <person name="Hiras J."/>
            <person name="Baecker N."/>
            <person name="Chan L.J."/>
            <person name="Eichorst S.A."/>
            <person name="Frey D."/>
            <person name="Adams P.D."/>
            <person name="Pray T."/>
            <person name="Tanjore D."/>
            <person name="Petzold C.J."/>
            <person name="Gladden J.M."/>
            <person name="Simmons B.A."/>
            <person name="Singer S.W."/>
        </authorList>
    </citation>
    <scope>NUCLEOTIDE SEQUENCE [LARGE SCALE GENOMIC DNA]</scope>
    <source>
        <strain evidence="8">JTherm</strain>
    </source>
</reference>
<evidence type="ECO:0000256" key="6">
    <source>
        <dbReference type="SAM" id="Phobius"/>
    </source>
</evidence>
<evidence type="ECO:0000256" key="1">
    <source>
        <dbReference type="ARBA" id="ARBA00004651"/>
    </source>
</evidence>
<dbReference type="Gene3D" id="1.20.1250.20">
    <property type="entry name" value="MFS general substrate transporter like domains"/>
    <property type="match status" value="1"/>
</dbReference>